<sequence length="148" mass="17020">MIINGQSDVKVHLKTKIRQGNDIEDFQFDTDGQLLLKNGALYLRYTEIIDDQTTQVMFKIDDERVRLNRSGETITKLAFVKSQRVPALYQTPAGQMQIETLTTLLATHFDLANWRGEVDVDYVLYANQQIVGQYEIRLQFSAKSSMLD</sequence>
<dbReference type="InterPro" id="IPR015231">
    <property type="entry name" value="DUF1934"/>
</dbReference>
<gene>
    <name evidence="1" type="ORF">BMR96_00250</name>
</gene>
<name>A0A1X0VG95_LEUPS</name>
<dbReference type="STRING" id="33968.BMS77_03075"/>
<dbReference type="eggNOG" id="COG4506">
    <property type="taxonomic scope" value="Bacteria"/>
</dbReference>
<dbReference type="EMBL" id="MPLS01000001">
    <property type="protein sequence ID" value="ORI98720.1"/>
    <property type="molecule type" value="Genomic_DNA"/>
</dbReference>
<dbReference type="Gene3D" id="2.40.128.20">
    <property type="match status" value="1"/>
</dbReference>
<evidence type="ECO:0000313" key="1">
    <source>
        <dbReference type="EMBL" id="ORI98720.1"/>
    </source>
</evidence>
<reference evidence="1 2" key="1">
    <citation type="journal article" date="2017" name="Front. Microbiol.">
        <title>Genomic Characterization of Dairy Associated Leuconostoc Species and Diversity of Leuconostocs in Undefined Mixed Mesophilic Starter Cultures.</title>
        <authorList>
            <person name="Frantzen C.A."/>
            <person name="Kot W."/>
            <person name="Pedersen T.B."/>
            <person name="Ardo Y.M."/>
            <person name="Broadbent J.R."/>
            <person name="Neve H."/>
            <person name="Hansen L.H."/>
            <person name="Dal Bello F."/>
            <person name="Ostlie H.M."/>
            <person name="Kleppen H.P."/>
            <person name="Vogensen F.K."/>
            <person name="Holo H."/>
        </authorList>
    </citation>
    <scope>NUCLEOTIDE SEQUENCE [LARGE SCALE GENOMIC DNA]</scope>
    <source>
        <strain evidence="1 2">LMGCF08</strain>
    </source>
</reference>
<protein>
    <recommendedName>
        <fullName evidence="3">DUF1934 domain-containing protein</fullName>
    </recommendedName>
</protein>
<dbReference type="SUPFAM" id="SSF50814">
    <property type="entry name" value="Lipocalins"/>
    <property type="match status" value="1"/>
</dbReference>
<evidence type="ECO:0008006" key="3">
    <source>
        <dbReference type="Google" id="ProtNLM"/>
    </source>
</evidence>
<comment type="caution">
    <text evidence="1">The sequence shown here is derived from an EMBL/GenBank/DDBJ whole genome shotgun (WGS) entry which is preliminary data.</text>
</comment>
<evidence type="ECO:0000313" key="2">
    <source>
        <dbReference type="Proteomes" id="UP000192288"/>
    </source>
</evidence>
<dbReference type="AlphaFoldDB" id="A0A1X0VG95"/>
<dbReference type="Proteomes" id="UP000192288">
    <property type="component" value="Unassembled WGS sequence"/>
</dbReference>
<proteinExistence type="predicted"/>
<accession>A0A1X0VG95</accession>
<dbReference type="RefSeq" id="WP_080519052.1">
    <property type="nucleotide sequence ID" value="NZ_MPLS01000001.1"/>
</dbReference>
<organism evidence="1 2">
    <name type="scientific">Leuconostoc pseudomesenteroides</name>
    <dbReference type="NCBI Taxonomy" id="33968"/>
    <lineage>
        <taxon>Bacteria</taxon>
        <taxon>Bacillati</taxon>
        <taxon>Bacillota</taxon>
        <taxon>Bacilli</taxon>
        <taxon>Lactobacillales</taxon>
        <taxon>Lactobacillaceae</taxon>
        <taxon>Leuconostoc</taxon>
    </lineage>
</organism>
<dbReference type="InterPro" id="IPR012674">
    <property type="entry name" value="Calycin"/>
</dbReference>
<dbReference type="Pfam" id="PF09148">
    <property type="entry name" value="DUF1934"/>
    <property type="match status" value="1"/>
</dbReference>